<evidence type="ECO:0000259" key="1">
    <source>
        <dbReference type="Pfam" id="PF13568"/>
    </source>
</evidence>
<comment type="caution">
    <text evidence="2">The sequence shown here is derived from an EMBL/GenBank/DDBJ whole genome shotgun (WGS) entry which is preliminary data.</text>
</comment>
<dbReference type="OrthoDB" id="1467485at2"/>
<protein>
    <submittedName>
        <fullName evidence="2">Outer membrane protein with beta-barrel domain</fullName>
    </submittedName>
</protein>
<evidence type="ECO:0000313" key="3">
    <source>
        <dbReference type="Proteomes" id="UP000249239"/>
    </source>
</evidence>
<keyword evidence="3" id="KW-1185">Reference proteome</keyword>
<proteinExistence type="predicted"/>
<sequence>MCMFSQNVPRKRNVPNLPGFDARQLHFGFLLGLNTMDFQVFNNGVATDLNKQTPLYADIIHLQPGINIGIVSDLRLHKYFNLRFLPGISFGQRDLYFIYEDGKRVENPIELKSTFLEFPLLLKYSAVRDQNFKPYLIGGVNMRVDLARSKQEKMVLKPFDVCLEVGAGIDFYLNYFRLSTELKASFGMLNVKGYKATEDPADMVFGQAIDKLTSNIFHFTFYFE</sequence>
<name>A0A2W7NY00_9BACT</name>
<gene>
    <name evidence="2" type="ORF">LX69_01196</name>
</gene>
<dbReference type="InterPro" id="IPR025665">
    <property type="entry name" value="Beta-barrel_OMP_2"/>
</dbReference>
<feature type="domain" description="Outer membrane protein beta-barrel" evidence="1">
    <location>
        <begin position="4"/>
        <end position="190"/>
    </location>
</feature>
<dbReference type="Proteomes" id="UP000249239">
    <property type="component" value="Unassembled WGS sequence"/>
</dbReference>
<organism evidence="2 3">
    <name type="scientific">Breznakibacter xylanolyticus</name>
    <dbReference type="NCBI Taxonomy" id="990"/>
    <lineage>
        <taxon>Bacteria</taxon>
        <taxon>Pseudomonadati</taxon>
        <taxon>Bacteroidota</taxon>
        <taxon>Bacteroidia</taxon>
        <taxon>Marinilabiliales</taxon>
        <taxon>Marinilabiliaceae</taxon>
        <taxon>Breznakibacter</taxon>
    </lineage>
</organism>
<evidence type="ECO:0000313" key="2">
    <source>
        <dbReference type="EMBL" id="PZX18156.1"/>
    </source>
</evidence>
<dbReference type="EMBL" id="QKZK01000007">
    <property type="protein sequence ID" value="PZX18156.1"/>
    <property type="molecule type" value="Genomic_DNA"/>
</dbReference>
<reference evidence="2 3" key="1">
    <citation type="submission" date="2018-06" db="EMBL/GenBank/DDBJ databases">
        <title>Genomic Encyclopedia of Archaeal and Bacterial Type Strains, Phase II (KMG-II): from individual species to whole genera.</title>
        <authorList>
            <person name="Goeker M."/>
        </authorList>
    </citation>
    <scope>NUCLEOTIDE SEQUENCE [LARGE SCALE GENOMIC DNA]</scope>
    <source>
        <strain evidence="2 3">DSM 6779</strain>
    </source>
</reference>
<accession>A0A2W7NY00</accession>
<dbReference type="Pfam" id="PF13568">
    <property type="entry name" value="OMP_b-brl_2"/>
    <property type="match status" value="1"/>
</dbReference>
<dbReference type="AlphaFoldDB" id="A0A2W7NY00"/>